<dbReference type="OrthoDB" id="6413750at2759"/>
<feature type="domain" description="Endonuclease/exonuclease/phosphatase" evidence="1">
    <location>
        <begin position="111"/>
        <end position="160"/>
    </location>
</feature>
<dbReference type="AlphaFoldDB" id="A0A9J6FVM8"/>
<evidence type="ECO:0000313" key="2">
    <source>
        <dbReference type="EMBL" id="KAH9366827.1"/>
    </source>
</evidence>
<accession>A0A9J6FVM8</accession>
<dbReference type="VEuPathDB" id="VectorBase:HLOH_058118"/>
<dbReference type="SUPFAM" id="SSF56219">
    <property type="entry name" value="DNase I-like"/>
    <property type="match status" value="1"/>
</dbReference>
<evidence type="ECO:0000259" key="1">
    <source>
        <dbReference type="Pfam" id="PF14529"/>
    </source>
</evidence>
<dbReference type="GO" id="GO:0003824">
    <property type="term" value="F:catalytic activity"/>
    <property type="evidence" value="ECO:0007669"/>
    <property type="project" value="InterPro"/>
</dbReference>
<dbReference type="PANTHER" id="PTHR33273:SF2">
    <property type="entry name" value="ENDONUCLEASE_EXONUCLEASE_PHOSPHATASE DOMAIN-CONTAINING PROTEIN"/>
    <property type="match status" value="1"/>
</dbReference>
<dbReference type="Gene3D" id="3.60.10.10">
    <property type="entry name" value="Endonuclease/exonuclease/phosphatase"/>
    <property type="match status" value="1"/>
</dbReference>
<sequence>MALTSQQPTLQKRICQSFIFQWNARGLKGRLDDFKQRVLKYHFPIIVICEPYITSFRLSGYEQFSSDASGSSSKVLVCIRRDLTYIRHQVPAHSSNQFVAVTVQCKTNTFSVIAGYVSPRARFDDNHLDTIIDGCPVPHIIVGDFNAHHEIWGNHCEHHKRATSHELYPDS</sequence>
<dbReference type="OMA" id="IIVICEP"/>
<keyword evidence="3" id="KW-1185">Reference proteome</keyword>
<dbReference type="EMBL" id="JABSTR010000004">
    <property type="protein sequence ID" value="KAH9366827.1"/>
    <property type="molecule type" value="Genomic_DNA"/>
</dbReference>
<comment type="caution">
    <text evidence="2">The sequence shown here is derived from an EMBL/GenBank/DDBJ whole genome shotgun (WGS) entry which is preliminary data.</text>
</comment>
<dbReference type="Pfam" id="PF14529">
    <property type="entry name" value="Exo_endo_phos_2"/>
    <property type="match status" value="1"/>
</dbReference>
<name>A0A9J6FVM8_HAELO</name>
<protein>
    <recommendedName>
        <fullName evidence="1">Endonuclease/exonuclease/phosphatase domain-containing protein</fullName>
    </recommendedName>
</protein>
<dbReference type="Proteomes" id="UP000821853">
    <property type="component" value="Chromosome 2"/>
</dbReference>
<organism evidence="2 3">
    <name type="scientific">Haemaphysalis longicornis</name>
    <name type="common">Bush tick</name>
    <dbReference type="NCBI Taxonomy" id="44386"/>
    <lineage>
        <taxon>Eukaryota</taxon>
        <taxon>Metazoa</taxon>
        <taxon>Ecdysozoa</taxon>
        <taxon>Arthropoda</taxon>
        <taxon>Chelicerata</taxon>
        <taxon>Arachnida</taxon>
        <taxon>Acari</taxon>
        <taxon>Parasitiformes</taxon>
        <taxon>Ixodida</taxon>
        <taxon>Ixodoidea</taxon>
        <taxon>Ixodidae</taxon>
        <taxon>Haemaphysalinae</taxon>
        <taxon>Haemaphysalis</taxon>
    </lineage>
</organism>
<reference evidence="2 3" key="1">
    <citation type="journal article" date="2020" name="Cell">
        <title>Large-Scale Comparative Analyses of Tick Genomes Elucidate Their Genetic Diversity and Vector Capacities.</title>
        <authorList>
            <consortium name="Tick Genome and Microbiome Consortium (TIGMIC)"/>
            <person name="Jia N."/>
            <person name="Wang J."/>
            <person name="Shi W."/>
            <person name="Du L."/>
            <person name="Sun Y."/>
            <person name="Zhan W."/>
            <person name="Jiang J.F."/>
            <person name="Wang Q."/>
            <person name="Zhang B."/>
            <person name="Ji P."/>
            <person name="Bell-Sakyi L."/>
            <person name="Cui X.M."/>
            <person name="Yuan T.T."/>
            <person name="Jiang B.G."/>
            <person name="Yang W.F."/>
            <person name="Lam T.T."/>
            <person name="Chang Q.C."/>
            <person name="Ding S.J."/>
            <person name="Wang X.J."/>
            <person name="Zhu J.G."/>
            <person name="Ruan X.D."/>
            <person name="Zhao L."/>
            <person name="Wei J.T."/>
            <person name="Ye R.Z."/>
            <person name="Que T.C."/>
            <person name="Du C.H."/>
            <person name="Zhou Y.H."/>
            <person name="Cheng J.X."/>
            <person name="Dai P.F."/>
            <person name="Guo W.B."/>
            <person name="Han X.H."/>
            <person name="Huang E.J."/>
            <person name="Li L.F."/>
            <person name="Wei W."/>
            <person name="Gao Y.C."/>
            <person name="Liu J.Z."/>
            <person name="Shao H.Z."/>
            <person name="Wang X."/>
            <person name="Wang C.C."/>
            <person name="Yang T.C."/>
            <person name="Huo Q.B."/>
            <person name="Li W."/>
            <person name="Chen H.Y."/>
            <person name="Chen S.E."/>
            <person name="Zhou L.G."/>
            <person name="Ni X.B."/>
            <person name="Tian J.H."/>
            <person name="Sheng Y."/>
            <person name="Liu T."/>
            <person name="Pan Y.S."/>
            <person name="Xia L.Y."/>
            <person name="Li J."/>
            <person name="Zhao F."/>
            <person name="Cao W.C."/>
        </authorList>
    </citation>
    <scope>NUCLEOTIDE SEQUENCE [LARGE SCALE GENOMIC DNA]</scope>
    <source>
        <strain evidence="2">HaeL-2018</strain>
    </source>
</reference>
<evidence type="ECO:0000313" key="3">
    <source>
        <dbReference type="Proteomes" id="UP000821853"/>
    </source>
</evidence>
<gene>
    <name evidence="2" type="ORF">HPB48_021322</name>
</gene>
<dbReference type="InterPro" id="IPR036691">
    <property type="entry name" value="Endo/exonu/phosph_ase_sf"/>
</dbReference>
<dbReference type="InterPro" id="IPR005135">
    <property type="entry name" value="Endo/exonuclease/phosphatase"/>
</dbReference>
<dbReference type="PANTHER" id="PTHR33273">
    <property type="entry name" value="DOMAIN-CONTAINING PROTEIN, PUTATIVE-RELATED"/>
    <property type="match status" value="1"/>
</dbReference>
<proteinExistence type="predicted"/>